<protein>
    <submittedName>
        <fullName evidence="6">Membrane proteins related to metalloendopeptidases</fullName>
    </submittedName>
</protein>
<keyword evidence="2" id="KW-0175">Coiled coil</keyword>
<feature type="chain" id="PRO_5006630496" evidence="3">
    <location>
        <begin position="24"/>
        <end position="377"/>
    </location>
</feature>
<evidence type="ECO:0000259" key="5">
    <source>
        <dbReference type="Pfam" id="PF24568"/>
    </source>
</evidence>
<dbReference type="AlphaFoldDB" id="A0A0S6UC44"/>
<evidence type="ECO:0000256" key="1">
    <source>
        <dbReference type="ARBA" id="ARBA00022729"/>
    </source>
</evidence>
<dbReference type="PANTHER" id="PTHR21666">
    <property type="entry name" value="PEPTIDASE-RELATED"/>
    <property type="match status" value="1"/>
</dbReference>
<name>A0A0S6UC44_NEOTH</name>
<feature type="signal peptide" evidence="3">
    <location>
        <begin position="1"/>
        <end position="23"/>
    </location>
</feature>
<dbReference type="EMBL" id="DF238840">
    <property type="protein sequence ID" value="GAF26031.1"/>
    <property type="molecule type" value="Genomic_DNA"/>
</dbReference>
<dbReference type="InterPro" id="IPR016047">
    <property type="entry name" value="M23ase_b-sheet_dom"/>
</dbReference>
<dbReference type="Gene3D" id="6.10.250.3150">
    <property type="match status" value="1"/>
</dbReference>
<evidence type="ECO:0000259" key="4">
    <source>
        <dbReference type="Pfam" id="PF01551"/>
    </source>
</evidence>
<dbReference type="InterPro" id="IPR011055">
    <property type="entry name" value="Dup_hybrid_motif"/>
</dbReference>
<evidence type="ECO:0000256" key="3">
    <source>
        <dbReference type="SAM" id="SignalP"/>
    </source>
</evidence>
<feature type="coiled-coil region" evidence="2">
    <location>
        <begin position="156"/>
        <end position="239"/>
    </location>
</feature>
<dbReference type="Pfam" id="PF24568">
    <property type="entry name" value="CC_PcsB"/>
    <property type="match status" value="1"/>
</dbReference>
<dbReference type="CDD" id="cd12797">
    <property type="entry name" value="M23_peptidase"/>
    <property type="match status" value="1"/>
</dbReference>
<dbReference type="FunFam" id="2.70.70.10:FF:000006">
    <property type="entry name" value="M23 family peptidase"/>
    <property type="match status" value="1"/>
</dbReference>
<evidence type="ECO:0000313" key="6">
    <source>
        <dbReference type="EMBL" id="GAF26031.1"/>
    </source>
</evidence>
<dbReference type="GO" id="GO:0004222">
    <property type="term" value="F:metalloendopeptidase activity"/>
    <property type="evidence" value="ECO:0007669"/>
    <property type="project" value="TreeGrafter"/>
</dbReference>
<feature type="domain" description="M23ase beta-sheet core" evidence="4">
    <location>
        <begin position="278"/>
        <end position="373"/>
    </location>
</feature>
<accession>A0A0S6UC44</accession>
<dbReference type="InterPro" id="IPR050570">
    <property type="entry name" value="Cell_wall_metabolism_enzyme"/>
</dbReference>
<gene>
    <name evidence="6" type="ORF">MTY_1368</name>
</gene>
<dbReference type="PANTHER" id="PTHR21666:SF289">
    <property type="entry name" value="L-ALA--D-GLU ENDOPEPTIDASE"/>
    <property type="match status" value="1"/>
</dbReference>
<organism evidence="6">
    <name type="scientific">Moorella thermoacetica Y72</name>
    <dbReference type="NCBI Taxonomy" id="1325331"/>
    <lineage>
        <taxon>Bacteria</taxon>
        <taxon>Bacillati</taxon>
        <taxon>Bacillota</taxon>
        <taxon>Clostridia</taxon>
        <taxon>Neomoorellales</taxon>
        <taxon>Neomoorellaceae</taxon>
        <taxon>Neomoorella</taxon>
    </lineage>
</organism>
<dbReference type="Gene3D" id="2.70.70.10">
    <property type="entry name" value="Glucose Permease (Domain IIA)"/>
    <property type="match status" value="1"/>
</dbReference>
<feature type="domain" description="Peptidoglycan hydrolase PcsB coiled-coil" evidence="5">
    <location>
        <begin position="98"/>
        <end position="168"/>
    </location>
</feature>
<sequence length="377" mass="41837">MRRKATALLLMAALALGTVPAHGASVDDLQRQQQQLQQNIQEQQKLLQQKNDEGEALLQQLQQIEEDIRQKQAQIASLDQQLAAAQGRVQQVAAELQKAEAAQETRMSILRSRLKDIYQVGRVNYLEVLLQSTSLEDFLVRLELLTKIARGDINLIDEIKAEKAKIAAQKAELEAERDHIAQLRRQADNERVQLASRQENQRQLLAQVEQEKKRVAAALDEMEATARQIAAKIRAEQAKSNRKLSPSGTKGMLWPLPGYTQISSPFGWRIHPLLKTNRFHDGVDLPAPAGTEVIAPLDGQVISTGYLGGYGNHIVIDHGGGLSTMYAHLSAILVQNGQEVKKGQVIGRVGSTGWSTGPHLHFMVLLQGEPTNPMNYY</sequence>
<reference evidence="6" key="1">
    <citation type="journal article" date="2014" name="Gene">
        <title>Genome-guided analysis of transformation efficiency and carbon dioxide assimilation by Moorella thermoacetica Y72.</title>
        <authorList>
            <person name="Tsukahara K."/>
            <person name="Kita A."/>
            <person name="Nakashimada Y."/>
            <person name="Hoshino T."/>
            <person name="Murakami K."/>
        </authorList>
    </citation>
    <scope>NUCLEOTIDE SEQUENCE [LARGE SCALE GENOMIC DNA]</scope>
    <source>
        <strain evidence="6">Y72</strain>
    </source>
</reference>
<dbReference type="Pfam" id="PF01551">
    <property type="entry name" value="Peptidase_M23"/>
    <property type="match status" value="1"/>
</dbReference>
<dbReference type="Proteomes" id="UP000063718">
    <property type="component" value="Unassembled WGS sequence"/>
</dbReference>
<keyword evidence="1 3" id="KW-0732">Signal</keyword>
<dbReference type="SUPFAM" id="SSF51261">
    <property type="entry name" value="Duplicated hybrid motif"/>
    <property type="match status" value="1"/>
</dbReference>
<dbReference type="RefSeq" id="WP_025773769.1">
    <property type="nucleotide sequence ID" value="NZ_DF238840.1"/>
</dbReference>
<evidence type="ECO:0000256" key="2">
    <source>
        <dbReference type="SAM" id="Coils"/>
    </source>
</evidence>
<proteinExistence type="predicted"/>
<feature type="coiled-coil region" evidence="2">
    <location>
        <begin position="26"/>
        <end position="102"/>
    </location>
</feature>
<dbReference type="InterPro" id="IPR057309">
    <property type="entry name" value="PcsB_CC"/>
</dbReference>